<evidence type="ECO:0000256" key="1">
    <source>
        <dbReference type="SAM" id="MobiDB-lite"/>
    </source>
</evidence>
<dbReference type="EMBL" id="DF973369">
    <property type="protein sequence ID" value="GAU28158.1"/>
    <property type="molecule type" value="Genomic_DNA"/>
</dbReference>
<protein>
    <submittedName>
        <fullName evidence="2">Uncharacterized protein</fullName>
    </submittedName>
</protein>
<name>A0A2Z6M9G7_TRISU</name>
<evidence type="ECO:0000313" key="2">
    <source>
        <dbReference type="EMBL" id="GAU28158.1"/>
    </source>
</evidence>
<evidence type="ECO:0000313" key="3">
    <source>
        <dbReference type="Proteomes" id="UP000242715"/>
    </source>
</evidence>
<proteinExistence type="predicted"/>
<feature type="compositionally biased region" description="Low complexity" evidence="1">
    <location>
        <begin position="14"/>
        <end position="24"/>
    </location>
</feature>
<accession>A0A2Z6M9G7</accession>
<sequence length="318" mass="36276">MGIITTPKAYPLESVGSSTTGTVTHCDDERRSNSSNDDEASSSCNFRPVKRRRMDRSKERRKVFRTMAVTLEDPPVVFRERLQEDPYEHDWQELSLEEKRIRCFAELLYSHNPSKQLFDAAAETLKDTHLVKKSLSDCFFGGAECDIISKKLHKQHNIAMPYTLVGSNLNAAYYAFEEYCLLMKRGREGLHFDRETGKVYIQGTYSTDDPIVEKHANIKRTHMDAILNFNSLKAIFPFLWDKYFKDGSKKRSGSSMLGSSRLRELFGNGPNKRLTKAYVDAATLHYGKDEIACCAFLAYEDDDAKAAFASKTNIDIQI</sequence>
<gene>
    <name evidence="2" type="ORF">TSUD_313170</name>
</gene>
<organism evidence="2 3">
    <name type="scientific">Trifolium subterraneum</name>
    <name type="common">Subterranean clover</name>
    <dbReference type="NCBI Taxonomy" id="3900"/>
    <lineage>
        <taxon>Eukaryota</taxon>
        <taxon>Viridiplantae</taxon>
        <taxon>Streptophyta</taxon>
        <taxon>Embryophyta</taxon>
        <taxon>Tracheophyta</taxon>
        <taxon>Spermatophyta</taxon>
        <taxon>Magnoliopsida</taxon>
        <taxon>eudicotyledons</taxon>
        <taxon>Gunneridae</taxon>
        <taxon>Pentapetalae</taxon>
        <taxon>rosids</taxon>
        <taxon>fabids</taxon>
        <taxon>Fabales</taxon>
        <taxon>Fabaceae</taxon>
        <taxon>Papilionoideae</taxon>
        <taxon>50 kb inversion clade</taxon>
        <taxon>NPAAA clade</taxon>
        <taxon>Hologalegina</taxon>
        <taxon>IRL clade</taxon>
        <taxon>Trifolieae</taxon>
        <taxon>Trifolium</taxon>
    </lineage>
</organism>
<dbReference type="Proteomes" id="UP000242715">
    <property type="component" value="Unassembled WGS sequence"/>
</dbReference>
<feature type="region of interest" description="Disordered" evidence="1">
    <location>
        <begin position="1"/>
        <end position="53"/>
    </location>
</feature>
<reference evidence="3" key="1">
    <citation type="journal article" date="2017" name="Front. Plant Sci.">
        <title>Climate Clever Clovers: New Paradigm to Reduce the Environmental Footprint of Ruminants by Breeding Low Methanogenic Forages Utilizing Haplotype Variation.</title>
        <authorList>
            <person name="Kaur P."/>
            <person name="Appels R."/>
            <person name="Bayer P.E."/>
            <person name="Keeble-Gagnere G."/>
            <person name="Wang J."/>
            <person name="Hirakawa H."/>
            <person name="Shirasawa K."/>
            <person name="Vercoe P."/>
            <person name="Stefanova K."/>
            <person name="Durmic Z."/>
            <person name="Nichols P."/>
            <person name="Revell C."/>
            <person name="Isobe S.N."/>
            <person name="Edwards D."/>
            <person name="Erskine W."/>
        </authorList>
    </citation>
    <scope>NUCLEOTIDE SEQUENCE [LARGE SCALE GENOMIC DNA]</scope>
    <source>
        <strain evidence="3">cv. Daliak</strain>
    </source>
</reference>
<dbReference type="AlphaFoldDB" id="A0A2Z6M9G7"/>
<keyword evidence="3" id="KW-1185">Reference proteome</keyword>